<dbReference type="SMART" id="SM00248">
    <property type="entry name" value="ANK"/>
    <property type="match status" value="6"/>
</dbReference>
<evidence type="ECO:0000313" key="4">
    <source>
        <dbReference type="EMBL" id="RNA13959.1"/>
    </source>
</evidence>
<evidence type="ECO:0000256" key="1">
    <source>
        <dbReference type="ARBA" id="ARBA00022737"/>
    </source>
</evidence>
<dbReference type="Pfam" id="PF12796">
    <property type="entry name" value="Ank_2"/>
    <property type="match status" value="1"/>
</dbReference>
<feature type="repeat" description="ANK" evidence="3">
    <location>
        <begin position="222"/>
        <end position="256"/>
    </location>
</feature>
<dbReference type="PRINTS" id="PR01415">
    <property type="entry name" value="ANKYRIN"/>
</dbReference>
<dbReference type="PROSITE" id="PS50088">
    <property type="entry name" value="ANK_REPEAT"/>
    <property type="match status" value="3"/>
</dbReference>
<feature type="repeat" description="ANK" evidence="3">
    <location>
        <begin position="79"/>
        <end position="111"/>
    </location>
</feature>
<feature type="repeat" description="ANK" evidence="3">
    <location>
        <begin position="257"/>
        <end position="289"/>
    </location>
</feature>
<accession>A0A3M7QRX1</accession>
<dbReference type="STRING" id="10195.A0A3M7QRX1"/>
<gene>
    <name evidence="4" type="ORF">BpHYR1_031322</name>
</gene>
<dbReference type="AlphaFoldDB" id="A0A3M7QRX1"/>
<sequence length="340" mass="39020">MDQLEPNSFHSEYSFQYEEQIIDRPFRDAHHELIKEIWNVDRFNPKIDEKLKELKFLLKKFNPNIICDILHDVTGQPIAQATPLLIACFEGDADVIKLLIEANSDVNHTESEHHLSPLHVICDAEYHGQSLRQKDRADIVRMLVRHNANVNHLDRSSMAAIHKAVIHDRPECVQELMEAKADPNVIYMGDTPLSIAARHNREKICKILLSYKETNVSHRNDQGGTPLHFACAALVDSPICVEMLINRGAKVNVQDHKKNSPAMVAAFFNKPNILQFLIEEGADLTLKNNEDKDCYSIADEKDHFECKSMIARHLEKIGFYRKVKIDESLAKNFETKNKIR</sequence>
<comment type="caution">
    <text evidence="4">The sequence shown here is derived from an EMBL/GenBank/DDBJ whole genome shotgun (WGS) entry which is preliminary data.</text>
</comment>
<evidence type="ECO:0000256" key="2">
    <source>
        <dbReference type="ARBA" id="ARBA00023043"/>
    </source>
</evidence>
<organism evidence="4 5">
    <name type="scientific">Brachionus plicatilis</name>
    <name type="common">Marine rotifer</name>
    <name type="synonym">Brachionus muelleri</name>
    <dbReference type="NCBI Taxonomy" id="10195"/>
    <lineage>
        <taxon>Eukaryota</taxon>
        <taxon>Metazoa</taxon>
        <taxon>Spiralia</taxon>
        <taxon>Gnathifera</taxon>
        <taxon>Rotifera</taxon>
        <taxon>Eurotatoria</taxon>
        <taxon>Monogononta</taxon>
        <taxon>Pseudotrocha</taxon>
        <taxon>Ploima</taxon>
        <taxon>Brachionidae</taxon>
        <taxon>Brachionus</taxon>
    </lineage>
</organism>
<dbReference type="Gene3D" id="1.25.40.20">
    <property type="entry name" value="Ankyrin repeat-containing domain"/>
    <property type="match status" value="3"/>
</dbReference>
<dbReference type="InterPro" id="IPR036770">
    <property type="entry name" value="Ankyrin_rpt-contain_sf"/>
</dbReference>
<evidence type="ECO:0000256" key="3">
    <source>
        <dbReference type="PROSITE-ProRule" id="PRU00023"/>
    </source>
</evidence>
<dbReference type="Pfam" id="PF00023">
    <property type="entry name" value="Ank"/>
    <property type="match status" value="3"/>
</dbReference>
<dbReference type="OrthoDB" id="1577640at2759"/>
<dbReference type="PANTHER" id="PTHR24198:SF165">
    <property type="entry name" value="ANKYRIN REPEAT-CONTAINING PROTEIN-RELATED"/>
    <property type="match status" value="1"/>
</dbReference>
<reference evidence="4 5" key="1">
    <citation type="journal article" date="2018" name="Sci. Rep.">
        <title>Genomic signatures of local adaptation to the degree of environmental predictability in rotifers.</title>
        <authorList>
            <person name="Franch-Gras L."/>
            <person name="Hahn C."/>
            <person name="Garcia-Roger E.M."/>
            <person name="Carmona M.J."/>
            <person name="Serra M."/>
            <person name="Gomez A."/>
        </authorList>
    </citation>
    <scope>NUCLEOTIDE SEQUENCE [LARGE SCALE GENOMIC DNA]</scope>
    <source>
        <strain evidence="4">HYR1</strain>
    </source>
</reference>
<proteinExistence type="predicted"/>
<dbReference type="EMBL" id="REGN01005285">
    <property type="protein sequence ID" value="RNA13959.1"/>
    <property type="molecule type" value="Genomic_DNA"/>
</dbReference>
<name>A0A3M7QRX1_BRAPC</name>
<evidence type="ECO:0000313" key="5">
    <source>
        <dbReference type="Proteomes" id="UP000276133"/>
    </source>
</evidence>
<keyword evidence="2 3" id="KW-0040">ANK repeat</keyword>
<dbReference type="Proteomes" id="UP000276133">
    <property type="component" value="Unassembled WGS sequence"/>
</dbReference>
<keyword evidence="1" id="KW-0677">Repeat</keyword>
<dbReference type="PROSITE" id="PS50297">
    <property type="entry name" value="ANK_REP_REGION"/>
    <property type="match status" value="2"/>
</dbReference>
<dbReference type="InterPro" id="IPR002110">
    <property type="entry name" value="Ankyrin_rpt"/>
</dbReference>
<keyword evidence="5" id="KW-1185">Reference proteome</keyword>
<dbReference type="SUPFAM" id="SSF48403">
    <property type="entry name" value="Ankyrin repeat"/>
    <property type="match status" value="1"/>
</dbReference>
<dbReference type="PANTHER" id="PTHR24198">
    <property type="entry name" value="ANKYRIN REPEAT AND PROTEIN KINASE DOMAIN-CONTAINING PROTEIN"/>
    <property type="match status" value="1"/>
</dbReference>
<protein>
    <submittedName>
        <fullName evidence="4">Ankyrin repeat-containing</fullName>
    </submittedName>
</protein>